<organism evidence="6 7">
    <name type="scientific">Formimonas warabiya</name>
    <dbReference type="NCBI Taxonomy" id="1761012"/>
    <lineage>
        <taxon>Bacteria</taxon>
        <taxon>Bacillati</taxon>
        <taxon>Bacillota</taxon>
        <taxon>Clostridia</taxon>
        <taxon>Eubacteriales</taxon>
        <taxon>Peptococcaceae</taxon>
        <taxon>Candidatus Formimonas</taxon>
    </lineage>
</organism>
<protein>
    <recommendedName>
        <fullName evidence="5">Sigma-54 factor interaction domain-containing protein</fullName>
    </recommendedName>
</protein>
<dbReference type="PANTHER" id="PTHR32071">
    <property type="entry name" value="TRANSCRIPTIONAL REGULATORY PROTEIN"/>
    <property type="match status" value="1"/>
</dbReference>
<dbReference type="Pfam" id="PF02954">
    <property type="entry name" value="HTH_8"/>
    <property type="match status" value="1"/>
</dbReference>
<dbReference type="GO" id="GO:0006355">
    <property type="term" value="P:regulation of DNA-templated transcription"/>
    <property type="evidence" value="ECO:0007669"/>
    <property type="project" value="InterPro"/>
</dbReference>
<accession>A0A3G1KR02</accession>
<keyword evidence="2" id="KW-0067">ATP-binding</keyword>
<reference evidence="6 7" key="1">
    <citation type="submission" date="2016-10" db="EMBL/GenBank/DDBJ databases">
        <title>Complete Genome Sequence of Peptococcaceae strain DCMF.</title>
        <authorList>
            <person name="Edwards R.J."/>
            <person name="Holland S.I."/>
            <person name="Deshpande N.P."/>
            <person name="Wong Y.K."/>
            <person name="Ertan H."/>
            <person name="Manefield M."/>
            <person name="Russell T.L."/>
            <person name="Lee M.J."/>
        </authorList>
    </citation>
    <scope>NUCLEOTIDE SEQUENCE [LARGE SCALE GENOMIC DNA]</scope>
    <source>
        <strain evidence="6 7">DCMF</strain>
    </source>
</reference>
<dbReference type="SMART" id="SM00382">
    <property type="entry name" value="AAA"/>
    <property type="match status" value="1"/>
</dbReference>
<dbReference type="RefSeq" id="WP_214659211.1">
    <property type="nucleotide sequence ID" value="NZ_CP017634.1"/>
</dbReference>
<dbReference type="SUPFAM" id="SSF52540">
    <property type="entry name" value="P-loop containing nucleoside triphosphate hydrolases"/>
    <property type="match status" value="1"/>
</dbReference>
<evidence type="ECO:0000256" key="2">
    <source>
        <dbReference type="ARBA" id="ARBA00022840"/>
    </source>
</evidence>
<dbReference type="InterPro" id="IPR025944">
    <property type="entry name" value="Sigma_54_int_dom_CS"/>
</dbReference>
<proteinExistence type="predicted"/>
<dbReference type="CDD" id="cd00009">
    <property type="entry name" value="AAA"/>
    <property type="match status" value="1"/>
</dbReference>
<feature type="domain" description="Sigma-54 factor interaction" evidence="5">
    <location>
        <begin position="33"/>
        <end position="261"/>
    </location>
</feature>
<evidence type="ECO:0000313" key="6">
    <source>
        <dbReference type="EMBL" id="ATW24899.1"/>
    </source>
</evidence>
<dbReference type="InterPro" id="IPR058031">
    <property type="entry name" value="AAA_lid_NorR"/>
</dbReference>
<dbReference type="AlphaFoldDB" id="A0A3G1KR02"/>
<evidence type="ECO:0000256" key="1">
    <source>
        <dbReference type="ARBA" id="ARBA00022741"/>
    </source>
</evidence>
<dbReference type="KEGG" id="fwa:DCMF_09060"/>
<keyword evidence="1" id="KW-0547">Nucleotide-binding</keyword>
<dbReference type="InterPro" id="IPR002078">
    <property type="entry name" value="Sigma_54_int"/>
</dbReference>
<dbReference type="InterPro" id="IPR009057">
    <property type="entry name" value="Homeodomain-like_sf"/>
</dbReference>
<evidence type="ECO:0000256" key="3">
    <source>
        <dbReference type="ARBA" id="ARBA00023015"/>
    </source>
</evidence>
<dbReference type="EMBL" id="CP017634">
    <property type="protein sequence ID" value="ATW24899.1"/>
    <property type="molecule type" value="Genomic_DNA"/>
</dbReference>
<evidence type="ECO:0000313" key="7">
    <source>
        <dbReference type="Proteomes" id="UP000323521"/>
    </source>
</evidence>
<dbReference type="GO" id="GO:0005524">
    <property type="term" value="F:ATP binding"/>
    <property type="evidence" value="ECO:0007669"/>
    <property type="project" value="UniProtKB-KW"/>
</dbReference>
<dbReference type="Gene3D" id="1.10.10.60">
    <property type="entry name" value="Homeodomain-like"/>
    <property type="match status" value="1"/>
</dbReference>
<dbReference type="PANTHER" id="PTHR32071:SF74">
    <property type="entry name" value="TRANSCRIPTIONAL ACTIVATOR ROCR"/>
    <property type="match status" value="1"/>
</dbReference>
<keyword evidence="7" id="KW-1185">Reference proteome</keyword>
<gene>
    <name evidence="6" type="ORF">DCMF_09060</name>
</gene>
<dbReference type="FunFam" id="3.40.50.300:FF:000006">
    <property type="entry name" value="DNA-binding transcriptional regulator NtrC"/>
    <property type="match status" value="1"/>
</dbReference>
<dbReference type="Gene3D" id="3.40.50.300">
    <property type="entry name" value="P-loop containing nucleotide triphosphate hydrolases"/>
    <property type="match status" value="1"/>
</dbReference>
<keyword evidence="4" id="KW-0804">Transcription</keyword>
<dbReference type="Pfam" id="PF25601">
    <property type="entry name" value="AAA_lid_14"/>
    <property type="match status" value="1"/>
</dbReference>
<dbReference type="SUPFAM" id="SSF46689">
    <property type="entry name" value="Homeodomain-like"/>
    <property type="match status" value="1"/>
</dbReference>
<dbReference type="PROSITE" id="PS00688">
    <property type="entry name" value="SIGMA54_INTERACT_3"/>
    <property type="match status" value="1"/>
</dbReference>
<name>A0A3G1KR02_FORW1</name>
<dbReference type="PROSITE" id="PS50045">
    <property type="entry name" value="SIGMA54_INTERACT_4"/>
    <property type="match status" value="1"/>
</dbReference>
<evidence type="ECO:0000259" key="5">
    <source>
        <dbReference type="PROSITE" id="PS50045"/>
    </source>
</evidence>
<dbReference type="GO" id="GO:0043565">
    <property type="term" value="F:sequence-specific DNA binding"/>
    <property type="evidence" value="ECO:0007669"/>
    <property type="project" value="InterPro"/>
</dbReference>
<dbReference type="InterPro" id="IPR003593">
    <property type="entry name" value="AAA+_ATPase"/>
</dbReference>
<sequence length="351" mass="39912">MMDALGLGETLKEFVPELPVGKRNGTRYTFSDIVGTSHAIHGLIKDAQRASLLNCAVLIDGEAGTGKEIFAQSIHNFSRNSQQPFVAINCAALPETMLDRILFGTVKGTFTGAIDQAGLFEEARAGTLFLDEIDSLSLLLQAKLLRVMHEMNFRRVGALNVIPVECRVICSTNKAPQKLIAEGRLRQDLFYRIARVALHIPPLRMRREDIASITETFIKKSNLILRKDVRFVSPELYELLLFYNWPGNLRELEHVLENLMIRVENNEKELGLEHLPPRLKQVLLSTREELKIPGERQNLPDTLKELEKQLIMDSLKRNMWNYPKTAKELGIIQQSLAYRMKKLGIAQRKES</sequence>
<evidence type="ECO:0000256" key="4">
    <source>
        <dbReference type="ARBA" id="ARBA00023163"/>
    </source>
</evidence>
<dbReference type="InterPro" id="IPR027417">
    <property type="entry name" value="P-loop_NTPase"/>
</dbReference>
<dbReference type="Proteomes" id="UP000323521">
    <property type="component" value="Chromosome"/>
</dbReference>
<keyword evidence="3" id="KW-0805">Transcription regulation</keyword>
<dbReference type="PRINTS" id="PR01590">
    <property type="entry name" value="HTHFIS"/>
</dbReference>
<dbReference type="InterPro" id="IPR002197">
    <property type="entry name" value="HTH_Fis"/>
</dbReference>
<dbReference type="Gene3D" id="1.10.8.60">
    <property type="match status" value="1"/>
</dbReference>
<dbReference type="Pfam" id="PF00158">
    <property type="entry name" value="Sigma54_activat"/>
    <property type="match status" value="1"/>
</dbReference>